<evidence type="ECO:0000256" key="7">
    <source>
        <dbReference type="ARBA" id="ARBA00023065"/>
    </source>
</evidence>
<evidence type="ECO:0000256" key="8">
    <source>
        <dbReference type="ARBA" id="ARBA00023136"/>
    </source>
</evidence>
<keyword evidence="8" id="KW-0472">Membrane</keyword>
<name>A0A8B6GFS9_MYTGA</name>
<dbReference type="InterPro" id="IPR001873">
    <property type="entry name" value="ENaC"/>
</dbReference>
<evidence type="ECO:0000256" key="1">
    <source>
        <dbReference type="ARBA" id="ARBA00004141"/>
    </source>
</evidence>
<evidence type="ECO:0000256" key="3">
    <source>
        <dbReference type="ARBA" id="ARBA00022461"/>
    </source>
</evidence>
<dbReference type="PANTHER" id="PTHR11690">
    <property type="entry name" value="AMILORIDE-SENSITIVE SODIUM CHANNEL-RELATED"/>
    <property type="match status" value="1"/>
</dbReference>
<accession>A0A8B6GFS9</accession>
<keyword evidence="9 11" id="KW-0739">Sodium transport</keyword>
<dbReference type="EMBL" id="UYJE01008369">
    <property type="protein sequence ID" value="VDI63365.1"/>
    <property type="molecule type" value="Genomic_DNA"/>
</dbReference>
<evidence type="ECO:0000313" key="12">
    <source>
        <dbReference type="EMBL" id="VDI63365.1"/>
    </source>
</evidence>
<dbReference type="GO" id="GO:0015280">
    <property type="term" value="F:ligand-gated sodium channel activity"/>
    <property type="evidence" value="ECO:0007669"/>
    <property type="project" value="TreeGrafter"/>
</dbReference>
<protein>
    <submittedName>
        <fullName evidence="12">Uncharacterized protein</fullName>
    </submittedName>
</protein>
<comment type="subcellular location">
    <subcellularLocation>
        <location evidence="1">Membrane</location>
        <topology evidence="1">Multi-pass membrane protein</topology>
    </subcellularLocation>
</comment>
<evidence type="ECO:0000256" key="9">
    <source>
        <dbReference type="ARBA" id="ARBA00023201"/>
    </source>
</evidence>
<evidence type="ECO:0000256" key="2">
    <source>
        <dbReference type="ARBA" id="ARBA00022448"/>
    </source>
</evidence>
<keyword evidence="5" id="KW-1133">Transmembrane helix</keyword>
<evidence type="ECO:0000256" key="4">
    <source>
        <dbReference type="ARBA" id="ARBA00022692"/>
    </source>
</evidence>
<dbReference type="GO" id="GO:0005886">
    <property type="term" value="C:plasma membrane"/>
    <property type="evidence" value="ECO:0007669"/>
    <property type="project" value="TreeGrafter"/>
</dbReference>
<comment type="caution">
    <text evidence="12">The sequence shown here is derived from an EMBL/GenBank/DDBJ whole genome shotgun (WGS) entry which is preliminary data.</text>
</comment>
<keyword evidence="2 11" id="KW-0813">Transport</keyword>
<gene>
    <name evidence="12" type="ORF">MGAL_10B077885</name>
</gene>
<dbReference type="Pfam" id="PF00858">
    <property type="entry name" value="ASC"/>
    <property type="match status" value="1"/>
</dbReference>
<feature type="non-terminal residue" evidence="12">
    <location>
        <position position="137"/>
    </location>
</feature>
<organism evidence="12 13">
    <name type="scientific">Mytilus galloprovincialis</name>
    <name type="common">Mediterranean mussel</name>
    <dbReference type="NCBI Taxonomy" id="29158"/>
    <lineage>
        <taxon>Eukaryota</taxon>
        <taxon>Metazoa</taxon>
        <taxon>Spiralia</taxon>
        <taxon>Lophotrochozoa</taxon>
        <taxon>Mollusca</taxon>
        <taxon>Bivalvia</taxon>
        <taxon>Autobranchia</taxon>
        <taxon>Pteriomorphia</taxon>
        <taxon>Mytilida</taxon>
        <taxon>Mytiloidea</taxon>
        <taxon>Mytilidae</taxon>
        <taxon>Mytilinae</taxon>
        <taxon>Mytilus</taxon>
    </lineage>
</organism>
<keyword evidence="7 11" id="KW-0406">Ion transport</keyword>
<evidence type="ECO:0000256" key="11">
    <source>
        <dbReference type="RuleBase" id="RU000679"/>
    </source>
</evidence>
<reference evidence="12" key="1">
    <citation type="submission" date="2018-11" db="EMBL/GenBank/DDBJ databases">
        <authorList>
            <person name="Alioto T."/>
            <person name="Alioto T."/>
        </authorList>
    </citation>
    <scope>NUCLEOTIDE SEQUENCE</scope>
</reference>
<keyword evidence="13" id="KW-1185">Reference proteome</keyword>
<dbReference type="AlphaFoldDB" id="A0A8B6GFS9"/>
<keyword evidence="4 11" id="KW-0812">Transmembrane</keyword>
<proteinExistence type="inferred from homology"/>
<evidence type="ECO:0000256" key="5">
    <source>
        <dbReference type="ARBA" id="ARBA00022989"/>
    </source>
</evidence>
<dbReference type="PANTHER" id="PTHR11690:SF300">
    <property type="entry name" value="PICKPOCKET PROTEIN 19"/>
    <property type="match status" value="1"/>
</dbReference>
<dbReference type="Proteomes" id="UP000596742">
    <property type="component" value="Unassembled WGS sequence"/>
</dbReference>
<sequence>MPFLSLAGFAAYQLYNVLVLYQSYPKQTNVKLDFKPMKLPAITICNMNPIRRTKVVGLSSQLIQQILLGGNVDDAIKQRLDNFTDIWNSDVYTYDYGESDTFYDDQYSDDTDRVKQSETISPENIKKELLYAELTHL</sequence>
<evidence type="ECO:0000256" key="10">
    <source>
        <dbReference type="ARBA" id="ARBA00023303"/>
    </source>
</evidence>
<comment type="similarity">
    <text evidence="11">Belongs to the amiloride-sensitive sodium channel (TC 1.A.6) family.</text>
</comment>
<evidence type="ECO:0000313" key="13">
    <source>
        <dbReference type="Proteomes" id="UP000596742"/>
    </source>
</evidence>
<evidence type="ECO:0000256" key="6">
    <source>
        <dbReference type="ARBA" id="ARBA00023053"/>
    </source>
</evidence>
<keyword evidence="10 11" id="KW-0407">Ion channel</keyword>
<keyword evidence="3 11" id="KW-0894">Sodium channel</keyword>
<dbReference type="OrthoDB" id="6021021at2759"/>
<keyword evidence="6" id="KW-0915">Sodium</keyword>